<dbReference type="Gramene" id="MELO3C025121.2.1">
    <property type="protein sequence ID" value="MELO3C025121.2.1"/>
    <property type="gene ID" value="MELO3C025121.2"/>
</dbReference>
<name>A0A9I9DYF3_CUCME</name>
<accession>A0A9I9DYF3</accession>
<dbReference type="EnsemblPlants" id="MELO3C025121.2.1">
    <property type="protein sequence ID" value="MELO3C025121.2.1"/>
    <property type="gene ID" value="MELO3C025121.2"/>
</dbReference>
<evidence type="ECO:0000313" key="1">
    <source>
        <dbReference type="EnsemblPlants" id="MELO3C025121.2.1"/>
    </source>
</evidence>
<proteinExistence type="predicted"/>
<reference evidence="1" key="1">
    <citation type="submission" date="2023-03" db="UniProtKB">
        <authorList>
            <consortium name="EnsemblPlants"/>
        </authorList>
    </citation>
    <scope>IDENTIFICATION</scope>
</reference>
<protein>
    <submittedName>
        <fullName evidence="1">Uncharacterized protein</fullName>
    </submittedName>
</protein>
<organism evidence="1">
    <name type="scientific">Cucumis melo</name>
    <name type="common">Muskmelon</name>
    <dbReference type="NCBI Taxonomy" id="3656"/>
    <lineage>
        <taxon>Eukaryota</taxon>
        <taxon>Viridiplantae</taxon>
        <taxon>Streptophyta</taxon>
        <taxon>Embryophyta</taxon>
        <taxon>Tracheophyta</taxon>
        <taxon>Spermatophyta</taxon>
        <taxon>Magnoliopsida</taxon>
        <taxon>eudicotyledons</taxon>
        <taxon>Gunneridae</taxon>
        <taxon>Pentapetalae</taxon>
        <taxon>rosids</taxon>
        <taxon>fabids</taxon>
        <taxon>Cucurbitales</taxon>
        <taxon>Cucurbitaceae</taxon>
        <taxon>Benincaseae</taxon>
        <taxon>Cucumis</taxon>
    </lineage>
</organism>
<dbReference type="AlphaFoldDB" id="A0A9I9DYF3"/>
<sequence>AQTSRPPSSCTVLVTTVLSLTTIHESPTLKTTTANIFLTKSRHHRCTVPDRPRSSVSL</sequence>